<dbReference type="SUPFAM" id="SSF52172">
    <property type="entry name" value="CheY-like"/>
    <property type="match status" value="1"/>
</dbReference>
<feature type="modified residue" description="4-aspartylphosphate" evidence="5">
    <location>
        <position position="78"/>
    </location>
</feature>
<feature type="domain" description="OmpR/PhoB-type" evidence="8">
    <location>
        <begin position="151"/>
        <end position="251"/>
    </location>
</feature>
<dbReference type="InterPro" id="IPR001867">
    <property type="entry name" value="OmpR/PhoB-type_DNA-bd"/>
</dbReference>
<organism evidence="9 10">
    <name type="scientific">Paractinoplanes deccanensis</name>
    <dbReference type="NCBI Taxonomy" id="113561"/>
    <lineage>
        <taxon>Bacteria</taxon>
        <taxon>Bacillati</taxon>
        <taxon>Actinomycetota</taxon>
        <taxon>Actinomycetes</taxon>
        <taxon>Micromonosporales</taxon>
        <taxon>Micromonosporaceae</taxon>
        <taxon>Paractinoplanes</taxon>
    </lineage>
</organism>
<evidence type="ECO:0000256" key="6">
    <source>
        <dbReference type="PROSITE-ProRule" id="PRU01091"/>
    </source>
</evidence>
<proteinExistence type="predicted"/>
<keyword evidence="3 6" id="KW-0238">DNA-binding</keyword>
<dbReference type="Gene3D" id="3.40.50.2300">
    <property type="match status" value="1"/>
</dbReference>
<dbReference type="InterPro" id="IPR001789">
    <property type="entry name" value="Sig_transdc_resp-reg_receiver"/>
</dbReference>
<dbReference type="InterPro" id="IPR036388">
    <property type="entry name" value="WH-like_DNA-bd_sf"/>
</dbReference>
<keyword evidence="1 5" id="KW-0597">Phosphoprotein</keyword>
<dbReference type="InterPro" id="IPR011006">
    <property type="entry name" value="CheY-like_superfamily"/>
</dbReference>
<evidence type="ECO:0000259" key="7">
    <source>
        <dbReference type="PROSITE" id="PS50110"/>
    </source>
</evidence>
<keyword evidence="2" id="KW-0805">Transcription regulation</keyword>
<dbReference type="CDD" id="cd00383">
    <property type="entry name" value="trans_reg_C"/>
    <property type="match status" value="1"/>
</dbReference>
<sequence length="251" mass="26721">MDAPRPPAQHGVNGSAVAEPLAWPSGRPVVALIEDEPDLVAMASAYLDRDGFGVVSAGDVRAGAALLRAQPVDLLVLDLGLPDGNGLDLLRGVRAGRHLPVIILTGWAAETERVVGLELGADDYVVKPFSLPELAARIRAVLRRTHPIGADGVIHHGRLTVDPASREARVDGQPLPMTPLEFGLLALLAAAPRQVFTPAQVLEQVWGSQPGRQASATVAEHVYRLRRKLTTAGLDLPRIVTVRGVGYRMDV</sequence>
<dbReference type="RefSeq" id="WP_203765675.1">
    <property type="nucleotide sequence ID" value="NZ_BAAABO010000019.1"/>
</dbReference>
<name>A0ABQ3Y5X3_9ACTN</name>
<feature type="domain" description="Response regulatory" evidence="7">
    <location>
        <begin position="29"/>
        <end position="142"/>
    </location>
</feature>
<dbReference type="SMART" id="SM00448">
    <property type="entry name" value="REC"/>
    <property type="match status" value="1"/>
</dbReference>
<dbReference type="Gene3D" id="1.10.10.10">
    <property type="entry name" value="Winged helix-like DNA-binding domain superfamily/Winged helix DNA-binding domain"/>
    <property type="match status" value="1"/>
</dbReference>
<evidence type="ECO:0000313" key="10">
    <source>
        <dbReference type="Proteomes" id="UP000609879"/>
    </source>
</evidence>
<evidence type="ECO:0000313" key="9">
    <source>
        <dbReference type="EMBL" id="GID75389.1"/>
    </source>
</evidence>
<dbReference type="Gene3D" id="6.10.250.690">
    <property type="match status" value="1"/>
</dbReference>
<keyword evidence="4" id="KW-0804">Transcription</keyword>
<dbReference type="PROSITE" id="PS51755">
    <property type="entry name" value="OMPR_PHOB"/>
    <property type="match status" value="1"/>
</dbReference>
<protein>
    <submittedName>
        <fullName evidence="9">DNA-binding response regulator</fullName>
    </submittedName>
</protein>
<evidence type="ECO:0000256" key="3">
    <source>
        <dbReference type="ARBA" id="ARBA00023125"/>
    </source>
</evidence>
<dbReference type="InterPro" id="IPR039420">
    <property type="entry name" value="WalR-like"/>
</dbReference>
<dbReference type="Proteomes" id="UP000609879">
    <property type="component" value="Unassembled WGS sequence"/>
</dbReference>
<dbReference type="PANTHER" id="PTHR48111">
    <property type="entry name" value="REGULATOR OF RPOS"/>
    <property type="match status" value="1"/>
</dbReference>
<dbReference type="Pfam" id="PF00486">
    <property type="entry name" value="Trans_reg_C"/>
    <property type="match status" value="1"/>
</dbReference>
<dbReference type="PANTHER" id="PTHR48111:SF4">
    <property type="entry name" value="DNA-BINDING DUAL TRANSCRIPTIONAL REGULATOR OMPR"/>
    <property type="match status" value="1"/>
</dbReference>
<dbReference type="EMBL" id="BOMI01000077">
    <property type="protein sequence ID" value="GID75389.1"/>
    <property type="molecule type" value="Genomic_DNA"/>
</dbReference>
<feature type="DNA-binding region" description="OmpR/PhoB-type" evidence="6">
    <location>
        <begin position="151"/>
        <end position="251"/>
    </location>
</feature>
<evidence type="ECO:0000256" key="2">
    <source>
        <dbReference type="ARBA" id="ARBA00023015"/>
    </source>
</evidence>
<evidence type="ECO:0000259" key="8">
    <source>
        <dbReference type="PROSITE" id="PS51755"/>
    </source>
</evidence>
<dbReference type="Pfam" id="PF00072">
    <property type="entry name" value="Response_reg"/>
    <property type="match status" value="1"/>
</dbReference>
<evidence type="ECO:0000256" key="4">
    <source>
        <dbReference type="ARBA" id="ARBA00023163"/>
    </source>
</evidence>
<dbReference type="SMART" id="SM00862">
    <property type="entry name" value="Trans_reg_C"/>
    <property type="match status" value="1"/>
</dbReference>
<evidence type="ECO:0000256" key="1">
    <source>
        <dbReference type="ARBA" id="ARBA00022553"/>
    </source>
</evidence>
<reference evidence="9 10" key="1">
    <citation type="submission" date="2021-01" db="EMBL/GenBank/DDBJ databases">
        <title>Whole genome shotgun sequence of Actinoplanes deccanensis NBRC 13994.</title>
        <authorList>
            <person name="Komaki H."/>
            <person name="Tamura T."/>
        </authorList>
    </citation>
    <scope>NUCLEOTIDE SEQUENCE [LARGE SCALE GENOMIC DNA]</scope>
    <source>
        <strain evidence="9 10">NBRC 13994</strain>
    </source>
</reference>
<comment type="caution">
    <text evidence="9">The sequence shown here is derived from an EMBL/GenBank/DDBJ whole genome shotgun (WGS) entry which is preliminary data.</text>
</comment>
<dbReference type="PROSITE" id="PS50110">
    <property type="entry name" value="RESPONSE_REGULATORY"/>
    <property type="match status" value="1"/>
</dbReference>
<gene>
    <name evidence="9" type="ORF">Ade02nite_40300</name>
</gene>
<accession>A0ABQ3Y5X3</accession>
<dbReference type="GO" id="GO:0003677">
    <property type="term" value="F:DNA binding"/>
    <property type="evidence" value="ECO:0007669"/>
    <property type="project" value="UniProtKB-KW"/>
</dbReference>
<evidence type="ECO:0000256" key="5">
    <source>
        <dbReference type="PROSITE-ProRule" id="PRU00169"/>
    </source>
</evidence>
<keyword evidence="10" id="KW-1185">Reference proteome</keyword>